<gene>
    <name evidence="1" type="ORF">GHO39_21780</name>
</gene>
<dbReference type="AlphaFoldDB" id="A0A7X2C5D1"/>
<name>A0A7X2C5D1_9PSED</name>
<comment type="caution">
    <text evidence="1">The sequence shown here is derived from an EMBL/GenBank/DDBJ whole genome shotgun (WGS) entry which is preliminary data.</text>
</comment>
<dbReference type="RefSeq" id="WP_153330337.1">
    <property type="nucleotide sequence ID" value="NZ_WIWI01000072.1"/>
</dbReference>
<proteinExistence type="predicted"/>
<protein>
    <submittedName>
        <fullName evidence="1">Uncharacterized protein</fullName>
    </submittedName>
</protein>
<dbReference type="EMBL" id="WIWI01000072">
    <property type="protein sequence ID" value="MQT91746.1"/>
    <property type="molecule type" value="Genomic_DNA"/>
</dbReference>
<organism evidence="1 2">
    <name type="scientific">Pseudomonas helleri</name>
    <dbReference type="NCBI Taxonomy" id="1608996"/>
    <lineage>
        <taxon>Bacteria</taxon>
        <taxon>Pseudomonadati</taxon>
        <taxon>Pseudomonadota</taxon>
        <taxon>Gammaproteobacteria</taxon>
        <taxon>Pseudomonadales</taxon>
        <taxon>Pseudomonadaceae</taxon>
        <taxon>Pseudomonas</taxon>
    </lineage>
</organism>
<evidence type="ECO:0000313" key="1">
    <source>
        <dbReference type="EMBL" id="MQT91746.1"/>
    </source>
</evidence>
<evidence type="ECO:0000313" key="2">
    <source>
        <dbReference type="Proteomes" id="UP000489190"/>
    </source>
</evidence>
<reference evidence="1 2" key="1">
    <citation type="submission" date="2019-10" db="EMBL/GenBank/DDBJ databases">
        <title>Evaluation of single-gene subtyping targets for Pseudomonas.</title>
        <authorList>
            <person name="Reichler S.J."/>
            <person name="Orsi R.H."/>
            <person name="Wiedmann M."/>
            <person name="Martin N.H."/>
            <person name="Murphy S.I."/>
        </authorList>
    </citation>
    <scope>NUCLEOTIDE SEQUENCE [LARGE SCALE GENOMIC DNA]</scope>
    <source>
        <strain evidence="1 2">FSL R10-3254</strain>
    </source>
</reference>
<sequence>MDELKSAIRNMQLPRLNSLINGCFERQLRKEPYDGYYYGVAFGIITTLADSEIISLDEYRDLKRQLIEASGREHPHI</sequence>
<dbReference type="Proteomes" id="UP000489190">
    <property type="component" value="Unassembled WGS sequence"/>
</dbReference>
<accession>A0A7X2C5D1</accession>